<dbReference type="SMART" id="SM00256">
    <property type="entry name" value="FBOX"/>
    <property type="match status" value="1"/>
</dbReference>
<dbReference type="Gene3D" id="1.20.1280.50">
    <property type="match status" value="1"/>
</dbReference>
<dbReference type="Gene3D" id="2.160.20.10">
    <property type="entry name" value="Single-stranded right-handed beta-helix, Pectin lyase-like"/>
    <property type="match status" value="1"/>
</dbReference>
<organism evidence="11 12">
    <name type="scientific">Rhododendron griersonianum</name>
    <dbReference type="NCBI Taxonomy" id="479676"/>
    <lineage>
        <taxon>Eukaryota</taxon>
        <taxon>Viridiplantae</taxon>
        <taxon>Streptophyta</taxon>
        <taxon>Embryophyta</taxon>
        <taxon>Tracheophyta</taxon>
        <taxon>Spermatophyta</taxon>
        <taxon>Magnoliopsida</taxon>
        <taxon>eudicotyledons</taxon>
        <taxon>Gunneridae</taxon>
        <taxon>Pentapetalae</taxon>
        <taxon>asterids</taxon>
        <taxon>Ericales</taxon>
        <taxon>Ericaceae</taxon>
        <taxon>Ericoideae</taxon>
        <taxon>Rhodoreae</taxon>
        <taxon>Rhododendron</taxon>
    </lineage>
</organism>
<dbReference type="CDD" id="cd22157">
    <property type="entry name" value="F-box_AtFBW1-like"/>
    <property type="match status" value="1"/>
</dbReference>
<accession>A0AAV6K005</accession>
<dbReference type="InterPro" id="IPR036047">
    <property type="entry name" value="F-box-like_dom_sf"/>
</dbReference>
<dbReference type="PANTHER" id="PTHR31375">
    <property type="match status" value="1"/>
</dbReference>
<dbReference type="InterPro" id="IPR000743">
    <property type="entry name" value="Glyco_hydro_28"/>
</dbReference>
<keyword evidence="6 9" id="KW-0326">Glycosidase</keyword>
<dbReference type="PROSITE" id="PS00502">
    <property type="entry name" value="POLYGALACTURONASE"/>
    <property type="match status" value="1"/>
</dbReference>
<sequence>MDSLPGEIMVNILSRLPIKPLLRCKSVCKSFLNLTLDPYLIEAHLDRASSHDQNPSLILNTTVLNGTTHFRSQLYYTTLTPTQSNSPCEEVPFSPLNFGEFRIEGSCRGLLFLRHRTIDDFMFVVNPCTGKRIEIPKLVIPSCGVGRGIAFGFSPTGNEYKVVKVIDGSASYVFSLSEGVWREAVGGASSFKISENFESDECVCLNGVIHWSCYSPSNFIVCFDVGNELFGVIPYPAGIATQAAIFDVTKYGAKADGKSDISQALMSAWQGACASTTPSSIVLIPGGTYLLTAVNIVGPCRAPVGIQVQGTLLAPADPAQVKADAWITFEHIDQFTLSGNGILDGQGAIAWAHNDCGKNANCGPIPMNLRFNFVTNSVVRDITSKDSKNFHVNLLGCNNFSFQHFTISAPETSLNTDGIHIGRSTGVNITDTNIMTGDDCVSIGDGSQQINVERVTCGPGHGISIGSLGKFKDESPVVGVTVRNCTLTNTQNGVRVKSWPSSPAPGTASDMHFEDIIMNNVGNPVLIDQEYCPWNQCNLKNPSLVQISRASFKKIRGTTSTKLAVKLICSSSNPCQNVEVGDIDLTYTGKEGGAATSQCANIKPILSGNQNPATCADSAQSS</sequence>
<comment type="subcellular location">
    <subcellularLocation>
        <location evidence="1">Secreted</location>
        <location evidence="1">Cell wall</location>
    </subcellularLocation>
</comment>
<dbReference type="Pfam" id="PF08268">
    <property type="entry name" value="FBA_3"/>
    <property type="match status" value="1"/>
</dbReference>
<comment type="similarity">
    <text evidence="2 9">Belongs to the glycosyl hydrolase 28 family.</text>
</comment>
<dbReference type="InterPro" id="IPR011050">
    <property type="entry name" value="Pectin_lyase_fold/virulence"/>
</dbReference>
<dbReference type="InterPro" id="IPR006626">
    <property type="entry name" value="PbH1"/>
</dbReference>
<dbReference type="AlphaFoldDB" id="A0AAV6K005"/>
<keyword evidence="12" id="KW-1185">Reference proteome</keyword>
<dbReference type="Pfam" id="PF12937">
    <property type="entry name" value="F-box-like"/>
    <property type="match status" value="1"/>
</dbReference>
<evidence type="ECO:0000313" key="12">
    <source>
        <dbReference type="Proteomes" id="UP000823749"/>
    </source>
</evidence>
<dbReference type="GO" id="GO:0005975">
    <property type="term" value="P:carbohydrate metabolic process"/>
    <property type="evidence" value="ECO:0007669"/>
    <property type="project" value="InterPro"/>
</dbReference>
<dbReference type="FunFam" id="2.160.20.10:FF:000004">
    <property type="entry name" value="Pectin lyase-like superfamily protein"/>
    <property type="match status" value="1"/>
</dbReference>
<dbReference type="SUPFAM" id="SSF81383">
    <property type="entry name" value="F-box domain"/>
    <property type="match status" value="1"/>
</dbReference>
<dbReference type="InterPro" id="IPR013187">
    <property type="entry name" value="F-box-assoc_dom_typ3"/>
</dbReference>
<dbReference type="InterPro" id="IPR017451">
    <property type="entry name" value="F-box-assoc_interact_dom"/>
</dbReference>
<dbReference type="GO" id="GO:0004650">
    <property type="term" value="F:polygalacturonase activity"/>
    <property type="evidence" value="ECO:0007669"/>
    <property type="project" value="InterPro"/>
</dbReference>
<comment type="caution">
    <text evidence="11">The sequence shown here is derived from an EMBL/GenBank/DDBJ whole genome shotgun (WGS) entry which is preliminary data.</text>
</comment>
<proteinExistence type="inferred from homology"/>
<keyword evidence="7" id="KW-0961">Cell wall biogenesis/degradation</keyword>
<feature type="domain" description="F-box" evidence="10">
    <location>
        <begin position="1"/>
        <end position="48"/>
    </location>
</feature>
<dbReference type="InterPro" id="IPR001810">
    <property type="entry name" value="F-box_dom"/>
</dbReference>
<evidence type="ECO:0000256" key="5">
    <source>
        <dbReference type="ARBA" id="ARBA00022801"/>
    </source>
</evidence>
<dbReference type="Proteomes" id="UP000823749">
    <property type="component" value="Chromosome 6"/>
</dbReference>
<name>A0AAV6K005_9ERIC</name>
<reference evidence="11 12" key="1">
    <citation type="submission" date="2020-08" db="EMBL/GenBank/DDBJ databases">
        <title>Plant Genome Project.</title>
        <authorList>
            <person name="Zhang R.-G."/>
        </authorList>
    </citation>
    <scope>NUCLEOTIDE SEQUENCE [LARGE SCALE GENOMIC DNA]</scope>
    <source>
        <strain evidence="11">WSP0</strain>
        <tissue evidence="11">Leaf</tissue>
    </source>
</reference>
<dbReference type="PROSITE" id="PS50181">
    <property type="entry name" value="FBOX"/>
    <property type="match status" value="1"/>
</dbReference>
<evidence type="ECO:0000256" key="9">
    <source>
        <dbReference type="RuleBase" id="RU361169"/>
    </source>
</evidence>
<keyword evidence="4" id="KW-0964">Secreted</keyword>
<keyword evidence="3" id="KW-0134">Cell wall</keyword>
<dbReference type="SUPFAM" id="SSF51126">
    <property type="entry name" value="Pectin lyase-like"/>
    <property type="match status" value="1"/>
</dbReference>
<dbReference type="InterPro" id="IPR012334">
    <property type="entry name" value="Pectin_lyas_fold"/>
</dbReference>
<dbReference type="SMART" id="SM00710">
    <property type="entry name" value="PbH1"/>
    <property type="match status" value="4"/>
</dbReference>
<evidence type="ECO:0000256" key="4">
    <source>
        <dbReference type="ARBA" id="ARBA00022525"/>
    </source>
</evidence>
<dbReference type="EMBL" id="JACTNZ010000006">
    <property type="protein sequence ID" value="KAG5545740.1"/>
    <property type="molecule type" value="Genomic_DNA"/>
</dbReference>
<dbReference type="Pfam" id="PF00295">
    <property type="entry name" value="Glyco_hydro_28"/>
    <property type="match status" value="1"/>
</dbReference>
<evidence type="ECO:0000256" key="2">
    <source>
        <dbReference type="ARBA" id="ARBA00008834"/>
    </source>
</evidence>
<feature type="active site" evidence="8">
    <location>
        <position position="461"/>
    </location>
</feature>
<evidence type="ECO:0000259" key="10">
    <source>
        <dbReference type="PROSITE" id="PS50181"/>
    </source>
</evidence>
<evidence type="ECO:0000256" key="1">
    <source>
        <dbReference type="ARBA" id="ARBA00004191"/>
    </source>
</evidence>
<dbReference type="NCBIfam" id="TIGR01640">
    <property type="entry name" value="F_box_assoc_1"/>
    <property type="match status" value="1"/>
</dbReference>
<evidence type="ECO:0000256" key="8">
    <source>
        <dbReference type="PROSITE-ProRule" id="PRU10052"/>
    </source>
</evidence>
<evidence type="ECO:0000313" key="11">
    <source>
        <dbReference type="EMBL" id="KAG5545740.1"/>
    </source>
</evidence>
<dbReference type="GO" id="GO:0071555">
    <property type="term" value="P:cell wall organization"/>
    <property type="evidence" value="ECO:0007669"/>
    <property type="project" value="UniProtKB-KW"/>
</dbReference>
<evidence type="ECO:0000256" key="7">
    <source>
        <dbReference type="ARBA" id="ARBA00023316"/>
    </source>
</evidence>
<protein>
    <recommendedName>
        <fullName evidence="10">F-box domain-containing protein</fullName>
    </recommendedName>
</protein>
<evidence type="ECO:0000256" key="3">
    <source>
        <dbReference type="ARBA" id="ARBA00022512"/>
    </source>
</evidence>
<gene>
    <name evidence="11" type="ORF">RHGRI_018032</name>
</gene>
<evidence type="ECO:0000256" key="6">
    <source>
        <dbReference type="ARBA" id="ARBA00023295"/>
    </source>
</evidence>
<keyword evidence="5 9" id="KW-0378">Hydrolase</keyword>